<dbReference type="FunFam" id="3.40.50.300:FF:000899">
    <property type="entry name" value="Bifunctional coenzyme A synthase"/>
    <property type="match status" value="1"/>
</dbReference>
<protein>
    <recommendedName>
        <fullName evidence="21">Bifunctional coenzyme A synthase</fullName>
        <ecNumber evidence="20">2.7.1.24</ecNumber>
        <ecNumber evidence="4">2.7.7.3</ecNumber>
    </recommendedName>
</protein>
<evidence type="ECO:0000313" key="23">
    <source>
        <dbReference type="Proteomes" id="UP000515204"/>
    </source>
</evidence>
<dbReference type="InterPro" id="IPR027417">
    <property type="entry name" value="P-loop_NTPase"/>
</dbReference>
<evidence type="ECO:0000313" key="24">
    <source>
        <dbReference type="RefSeq" id="XP_014471291.1"/>
    </source>
</evidence>
<comment type="pathway">
    <text evidence="18">Cofactor biosynthesis; coenzyme A biosynthesis; CoA from (R)-pantothenate: step 5/5.</text>
</comment>
<evidence type="ECO:0000256" key="5">
    <source>
        <dbReference type="ARBA" id="ARBA00022490"/>
    </source>
</evidence>
<dbReference type="NCBIfam" id="TIGR00152">
    <property type="entry name" value="dephospho-CoA kinase"/>
    <property type="match status" value="1"/>
</dbReference>
<evidence type="ECO:0000256" key="17">
    <source>
        <dbReference type="ARBA" id="ARBA00060565"/>
    </source>
</evidence>
<dbReference type="Gene3D" id="3.40.50.620">
    <property type="entry name" value="HUPs"/>
    <property type="match status" value="1"/>
</dbReference>
<keyword evidence="8" id="KW-0548">Nucleotidyltransferase</keyword>
<evidence type="ECO:0000256" key="1">
    <source>
        <dbReference type="ARBA" id="ARBA00004305"/>
    </source>
</evidence>
<evidence type="ECO:0000256" key="12">
    <source>
        <dbReference type="ARBA" id="ARBA00023128"/>
    </source>
</evidence>
<evidence type="ECO:0000256" key="15">
    <source>
        <dbReference type="ARBA" id="ARBA00051912"/>
    </source>
</evidence>
<sequence length="554" mass="62950">MDDLQENYQKSVQKPDEFLQISGDMANTGLLVLTNPARVKMLLPVIKKHVLKTLYIQYLPEKSIFASGKYDNSNTVSLQRRGLQCSQNIVDIYVNTSTISPRLDVRVLLTNTKYPNRSVINTKKPVEIVIFDRMCSKKEADSFIQDCLANMSVDYSFVTCNDDQDQIDHKDPECPSVQRVNTYRNVVLGGTFDRLHNGHKIMLSEAVLRCTEKLTVGVTDTNMISSKILWELIEPCTKRIKEVKEFLEDVDSSITYDVVPINDMYGPTKDDPTFEMLVVSQETKRGGDKVNELRLQKNLGKLDIHVVELANNEHYNEHEEAKISSSNHRIRLLGMRLQPPRLKDKPLKPYIIGLTGGIASGKSSIAEKLQNLGAGLVNCDKLAHDLYLPGKVCFRKTVEYFGPSILNSDGFIDRRALGNIVFNDKKQLDELNKLIWPWILEEAKKKVATLYSEGHDVIVMEAAVLIQAKWQNVCHEIWTCIIPQNEAIKRVMDRNGLSEEAAKSRIQIQPSNTEQVKEANVVICTLWNHSITQTQVETAWKELTATLFEESRDK</sequence>
<evidence type="ECO:0000256" key="8">
    <source>
        <dbReference type="ARBA" id="ARBA00022695"/>
    </source>
</evidence>
<evidence type="ECO:0000256" key="7">
    <source>
        <dbReference type="ARBA" id="ARBA00022679"/>
    </source>
</evidence>
<evidence type="ECO:0000256" key="2">
    <source>
        <dbReference type="ARBA" id="ARBA00004496"/>
    </source>
</evidence>
<reference evidence="24" key="1">
    <citation type="submission" date="2025-08" db="UniProtKB">
        <authorList>
            <consortium name="RefSeq"/>
        </authorList>
    </citation>
    <scope>IDENTIFICATION</scope>
</reference>
<keyword evidence="6" id="KW-0597">Phosphoprotein</keyword>
<dbReference type="Gene3D" id="3.40.50.300">
    <property type="entry name" value="P-loop containing nucleotide triphosphate hydrolases"/>
    <property type="match status" value="1"/>
</dbReference>
<evidence type="ECO:0000259" key="22">
    <source>
        <dbReference type="Pfam" id="PF01467"/>
    </source>
</evidence>
<dbReference type="CDD" id="cd02022">
    <property type="entry name" value="DPCK"/>
    <property type="match status" value="1"/>
</dbReference>
<dbReference type="AlphaFoldDB" id="A0A6P3WYV8"/>
<comment type="subcellular location">
    <subcellularLocation>
        <location evidence="2">Cytoplasm</location>
    </subcellularLocation>
    <subcellularLocation>
        <location evidence="1">Mitochondrion matrix</location>
    </subcellularLocation>
</comment>
<evidence type="ECO:0000256" key="3">
    <source>
        <dbReference type="ARBA" id="ARBA00011245"/>
    </source>
</evidence>
<organism evidence="23 24">
    <name type="scientific">Dinoponera quadriceps</name>
    <name type="common">South American ant</name>
    <dbReference type="NCBI Taxonomy" id="609295"/>
    <lineage>
        <taxon>Eukaryota</taxon>
        <taxon>Metazoa</taxon>
        <taxon>Ecdysozoa</taxon>
        <taxon>Arthropoda</taxon>
        <taxon>Hexapoda</taxon>
        <taxon>Insecta</taxon>
        <taxon>Pterygota</taxon>
        <taxon>Neoptera</taxon>
        <taxon>Endopterygota</taxon>
        <taxon>Hymenoptera</taxon>
        <taxon>Apocrita</taxon>
        <taxon>Aculeata</taxon>
        <taxon>Formicoidea</taxon>
        <taxon>Formicidae</taxon>
        <taxon>Ponerinae</taxon>
        <taxon>Ponerini</taxon>
        <taxon>Dinoponera</taxon>
    </lineage>
</organism>
<dbReference type="GO" id="GO:0005524">
    <property type="term" value="F:ATP binding"/>
    <property type="evidence" value="ECO:0007669"/>
    <property type="project" value="UniProtKB-KW"/>
</dbReference>
<dbReference type="NCBIfam" id="NF001985">
    <property type="entry name" value="PRK00777.1"/>
    <property type="match status" value="1"/>
</dbReference>
<evidence type="ECO:0000256" key="6">
    <source>
        <dbReference type="ARBA" id="ARBA00022553"/>
    </source>
</evidence>
<comment type="catalytic activity">
    <reaction evidence="14">
        <text>(R)-4'-phosphopantetheine + ATP + H(+) = 3'-dephospho-CoA + diphosphate</text>
        <dbReference type="Rhea" id="RHEA:19801"/>
        <dbReference type="ChEBI" id="CHEBI:15378"/>
        <dbReference type="ChEBI" id="CHEBI:30616"/>
        <dbReference type="ChEBI" id="CHEBI:33019"/>
        <dbReference type="ChEBI" id="CHEBI:57328"/>
        <dbReference type="ChEBI" id="CHEBI:61723"/>
        <dbReference type="EC" id="2.7.7.3"/>
    </reaction>
    <physiologicalReaction direction="left-to-right" evidence="14">
        <dbReference type="Rhea" id="RHEA:19802"/>
    </physiologicalReaction>
</comment>
<evidence type="ECO:0000256" key="21">
    <source>
        <dbReference type="ARBA" id="ARBA00067394"/>
    </source>
</evidence>
<dbReference type="OrthoDB" id="330671at2759"/>
<dbReference type="HAMAP" id="MF_00376">
    <property type="entry name" value="Dephospho_CoA_kinase"/>
    <property type="match status" value="1"/>
</dbReference>
<keyword evidence="9" id="KW-0547">Nucleotide-binding</keyword>
<gene>
    <name evidence="24" type="primary">LOC106742644</name>
</gene>
<dbReference type="Proteomes" id="UP000515204">
    <property type="component" value="Unplaced"/>
</dbReference>
<evidence type="ECO:0000256" key="11">
    <source>
        <dbReference type="ARBA" id="ARBA00022840"/>
    </source>
</evidence>
<dbReference type="InterPro" id="IPR004821">
    <property type="entry name" value="Cyt_trans-like"/>
</dbReference>
<evidence type="ECO:0000256" key="9">
    <source>
        <dbReference type="ARBA" id="ARBA00022741"/>
    </source>
</evidence>
<keyword evidence="10" id="KW-0418">Kinase</keyword>
<dbReference type="PANTHER" id="PTHR10695:SF46">
    <property type="entry name" value="BIFUNCTIONAL COENZYME A SYNTHASE-RELATED"/>
    <property type="match status" value="1"/>
</dbReference>
<comment type="function">
    <text evidence="16">Bifunctional enzyme that catalyzes the fourth and fifth sequential steps of CoA biosynthetic pathway. The fourth reaction is catalyzed by the phosphopantetheine adenylyltransferase, coded by the coaD domain; the fifth reaction is catalyzed by the dephospho-CoA kinase, coded by the coaE domain. May act as a point of CoA biosynthesis regulation.</text>
</comment>
<dbReference type="RefSeq" id="XP_014471291.1">
    <property type="nucleotide sequence ID" value="XM_014615805.1"/>
</dbReference>
<dbReference type="GeneID" id="106742644"/>
<feature type="domain" description="Cytidyltransferase-like" evidence="22">
    <location>
        <begin position="187"/>
        <end position="328"/>
    </location>
</feature>
<evidence type="ECO:0000256" key="14">
    <source>
        <dbReference type="ARBA" id="ARBA00051310"/>
    </source>
</evidence>
<dbReference type="Pfam" id="PF01121">
    <property type="entry name" value="CoaE"/>
    <property type="match status" value="1"/>
</dbReference>
<dbReference type="InterPro" id="IPR014729">
    <property type="entry name" value="Rossmann-like_a/b/a_fold"/>
</dbReference>
<keyword evidence="23" id="KW-1185">Reference proteome</keyword>
<evidence type="ECO:0000256" key="4">
    <source>
        <dbReference type="ARBA" id="ARBA00012392"/>
    </source>
</evidence>
<comment type="pathway">
    <text evidence="17">Cofactor biosynthesis; coenzyme A biosynthesis; CoA from (R)-pantothenate: step 4/5.</text>
</comment>
<proteinExistence type="inferred from homology"/>
<comment type="subunit">
    <text evidence="3">Monomer.</text>
</comment>
<dbReference type="EC" id="2.7.1.24" evidence="20"/>
<dbReference type="InterPro" id="IPR001977">
    <property type="entry name" value="Depp_CoAkinase"/>
</dbReference>
<evidence type="ECO:0000256" key="10">
    <source>
        <dbReference type="ARBA" id="ARBA00022777"/>
    </source>
</evidence>
<dbReference type="KEGG" id="dqu:106742644"/>
<comment type="similarity">
    <text evidence="19">In the central section; belongs to the eukaryotic CoaD family.</text>
</comment>
<dbReference type="FunFam" id="3.40.50.620:FF:000089">
    <property type="entry name" value="Bifunctional coenzyme A synthase"/>
    <property type="match status" value="1"/>
</dbReference>
<dbReference type="CDD" id="cd02164">
    <property type="entry name" value="PPAT_CoAS"/>
    <property type="match status" value="1"/>
</dbReference>
<dbReference type="GO" id="GO:0015937">
    <property type="term" value="P:coenzyme A biosynthetic process"/>
    <property type="evidence" value="ECO:0007669"/>
    <property type="project" value="InterPro"/>
</dbReference>
<dbReference type="GO" id="GO:0005759">
    <property type="term" value="C:mitochondrial matrix"/>
    <property type="evidence" value="ECO:0007669"/>
    <property type="project" value="UniProtKB-SubCell"/>
</dbReference>
<evidence type="ECO:0000256" key="19">
    <source>
        <dbReference type="ARBA" id="ARBA00061673"/>
    </source>
</evidence>
<evidence type="ECO:0000256" key="13">
    <source>
        <dbReference type="ARBA" id="ARBA00023268"/>
    </source>
</evidence>
<keyword evidence="12" id="KW-0496">Mitochondrion</keyword>
<evidence type="ECO:0000256" key="16">
    <source>
        <dbReference type="ARBA" id="ARBA00059677"/>
    </source>
</evidence>
<dbReference type="PROSITE" id="PS51219">
    <property type="entry name" value="DPCK"/>
    <property type="match status" value="1"/>
</dbReference>
<dbReference type="Pfam" id="PF01467">
    <property type="entry name" value="CTP_transf_like"/>
    <property type="match status" value="1"/>
</dbReference>
<dbReference type="GO" id="GO:0004595">
    <property type="term" value="F:pantetheine-phosphate adenylyltransferase activity"/>
    <property type="evidence" value="ECO:0007669"/>
    <property type="project" value="UniProtKB-EC"/>
</dbReference>
<name>A0A6P3WYV8_DINQU</name>
<keyword evidence="5" id="KW-0963">Cytoplasm</keyword>
<dbReference type="GO" id="GO:0004140">
    <property type="term" value="F:dephospho-CoA kinase activity"/>
    <property type="evidence" value="ECO:0007669"/>
    <property type="project" value="UniProtKB-EC"/>
</dbReference>
<keyword evidence="11" id="KW-0067">ATP-binding</keyword>
<dbReference type="EC" id="2.7.7.3" evidence="4"/>
<keyword evidence="13" id="KW-0511">Multifunctional enzyme</keyword>
<evidence type="ECO:0000256" key="18">
    <source>
        <dbReference type="ARBA" id="ARBA00060696"/>
    </source>
</evidence>
<dbReference type="PANTHER" id="PTHR10695">
    <property type="entry name" value="DEPHOSPHO-COA KINASE-RELATED"/>
    <property type="match status" value="1"/>
</dbReference>
<dbReference type="SUPFAM" id="SSF52374">
    <property type="entry name" value="Nucleotidylyl transferase"/>
    <property type="match status" value="1"/>
</dbReference>
<keyword evidence="7" id="KW-0808">Transferase</keyword>
<dbReference type="SUPFAM" id="SSF52540">
    <property type="entry name" value="P-loop containing nucleoside triphosphate hydrolases"/>
    <property type="match status" value="1"/>
</dbReference>
<accession>A0A6P3WYV8</accession>
<evidence type="ECO:0000256" key="20">
    <source>
        <dbReference type="ARBA" id="ARBA00066359"/>
    </source>
</evidence>
<comment type="catalytic activity">
    <reaction evidence="15">
        <text>3'-dephospho-CoA + ATP = ADP + CoA + H(+)</text>
        <dbReference type="Rhea" id="RHEA:18245"/>
        <dbReference type="ChEBI" id="CHEBI:15378"/>
        <dbReference type="ChEBI" id="CHEBI:30616"/>
        <dbReference type="ChEBI" id="CHEBI:57287"/>
        <dbReference type="ChEBI" id="CHEBI:57328"/>
        <dbReference type="ChEBI" id="CHEBI:456216"/>
        <dbReference type="EC" id="2.7.1.24"/>
    </reaction>
    <physiologicalReaction direction="left-to-right" evidence="15">
        <dbReference type="Rhea" id="RHEA:18246"/>
    </physiologicalReaction>
</comment>
<dbReference type="CTD" id="38647"/>